<protein>
    <submittedName>
        <fullName evidence="1">Uncharacterized protein</fullName>
    </submittedName>
</protein>
<evidence type="ECO:0000313" key="2">
    <source>
        <dbReference type="Proteomes" id="UP001470230"/>
    </source>
</evidence>
<proteinExistence type="predicted"/>
<gene>
    <name evidence="1" type="ORF">M9Y10_023050</name>
</gene>
<dbReference type="EMBL" id="JAPFFF010000003">
    <property type="protein sequence ID" value="KAK8894613.1"/>
    <property type="molecule type" value="Genomic_DNA"/>
</dbReference>
<dbReference type="Proteomes" id="UP001470230">
    <property type="component" value="Unassembled WGS sequence"/>
</dbReference>
<accession>A0ABR2KU82</accession>
<organism evidence="1 2">
    <name type="scientific">Tritrichomonas musculus</name>
    <dbReference type="NCBI Taxonomy" id="1915356"/>
    <lineage>
        <taxon>Eukaryota</taxon>
        <taxon>Metamonada</taxon>
        <taxon>Parabasalia</taxon>
        <taxon>Tritrichomonadida</taxon>
        <taxon>Tritrichomonadidae</taxon>
        <taxon>Tritrichomonas</taxon>
    </lineage>
</organism>
<evidence type="ECO:0000313" key="1">
    <source>
        <dbReference type="EMBL" id="KAK8894613.1"/>
    </source>
</evidence>
<name>A0ABR2KU82_9EUKA</name>
<comment type="caution">
    <text evidence="1">The sequence shown here is derived from an EMBL/GenBank/DDBJ whole genome shotgun (WGS) entry which is preliminary data.</text>
</comment>
<keyword evidence="2" id="KW-1185">Reference proteome</keyword>
<dbReference type="SUPFAM" id="SSF48371">
    <property type="entry name" value="ARM repeat"/>
    <property type="match status" value="1"/>
</dbReference>
<dbReference type="InterPro" id="IPR016024">
    <property type="entry name" value="ARM-type_fold"/>
</dbReference>
<reference evidence="1 2" key="1">
    <citation type="submission" date="2024-04" db="EMBL/GenBank/DDBJ databases">
        <title>Tritrichomonas musculus Genome.</title>
        <authorList>
            <person name="Alves-Ferreira E."/>
            <person name="Grigg M."/>
            <person name="Lorenzi H."/>
            <person name="Galac M."/>
        </authorList>
    </citation>
    <scope>NUCLEOTIDE SEQUENCE [LARGE SCALE GENOMIC DNA]</scope>
    <source>
        <strain evidence="1 2">EAF2021</strain>
    </source>
</reference>
<sequence length="689" mass="80296">MEKEKKQIQEINNFKEKFKTQISSDTLERFMRKAAELGKKLELRQIKKDLVEDILMKQINFSDPQNIENLLPLLPEFIFYCSSRDSVSGTLESLKTIPISNFKNFLLKIIDCREADSIDNILREVVSLIFILDEQNEGASATVNAMKFACELVKDCTDSQYEVVLGIRLMAVLINSRFVPEEAVLHALNPANFQEPYIRANQYIAIREILSRAVPLDDGSDCKIIPYQHQIFTEILNLLTKVKLRNSYEKFEIMKAANKKGKNVKKWNNIIIIKNDNKVIEEIYELEQWVQCQYISLIPYIYYIEKERKKVNISTRYLDKNNLEELKKLSWNVRFNYLLMLKSSKSILTDQNDIIDILIDLYLNSDENSDFQTICISTIIELLKSNENAENEQKKNKIIVSVKMVHRYKYSFIESLMESAGNKLKKVAQCIKENNEEAKFKLELNFIFKIIPIFASLIIYFTSNKKCESYIDKIIELMNQVPVNYNTNCSKIFLDPFFINVAIHYDNKSKKSEIYKTAKNALHFLLISTNDFEDHIFFIDVTNKFFDSNAKLKKIALSLLMPLIDIISKDPVYKVRDLAVQTVLKFLPETTFSDVLDYVQQIFPGSSFSGKKSLLSLIGSIIASIDPFDNDEKSKDLLFTEYFDPIFLLINDSQNKDLKKFFKDLLKSIWTLLPEHTKKELYLYDVFVV</sequence>